<dbReference type="SUPFAM" id="SSF53448">
    <property type="entry name" value="Nucleotide-diphospho-sugar transferases"/>
    <property type="match status" value="1"/>
</dbReference>
<dbReference type="GO" id="GO:0016758">
    <property type="term" value="F:hexosyltransferase activity"/>
    <property type="evidence" value="ECO:0007669"/>
    <property type="project" value="UniProtKB-ARBA"/>
</dbReference>
<keyword evidence="3" id="KW-1185">Reference proteome</keyword>
<dbReference type="InterPro" id="IPR029044">
    <property type="entry name" value="Nucleotide-diphossugar_trans"/>
</dbReference>
<sequence>MDASLNPSLLGPSVSIIIPFYDETAFLHAALASVKAQRIDDIEIIVINDNPEVFDARDLERLTDGFDVTVVHHTQNSGLSAARNSGLAIARGTYIGFLDADDYYTTRGLEHQLAYAMQTRADIVHACCYLGRAGSVETQILPRDQQLHMTQRVTRGLRGGEEAQFIVSSWSSLYSRAFLDEFDLTFDTEQRKFEDRLFVLACVTRAGSIAYLGAPVRVWRRRAGSISTTSEGIDTHTLQVQLIEKCMALVRARVAERTLPKRYEKRELFNTVSRLIWDMDIIDALADPHADEAYVALGARVATLLGEDSFGNSVFDDAMVRRTSRVGMRTKRGHIRRVDFFELHSALRTGNFSEAHQILARRAPPSAPPMPVAPKFAAKRLVIHIGQHKTGSTYLQHQLIAHHATLKTHGILVPKTGLVTDDHDDMRQGAMPGHQGLLAALRSGDERIWDALWDEIRSAKTHTVFISCENMSMPTAYERTAMIDALMHRFSGFGTVDVVAFQRDPTRYAESFYREWVAGGRAMGARSYAEFLVDFGTALCDLPAQLAPFEAATGRAVQLGDFDAARNGGGIWPAFCALAGLPIDPVTECPAQAAPRYTSFSRESTDFLRLVNMLQGDIHTRKRTLRGYFATAPDGDPTLSAIAPEARLAVLNQWIDLSASFAAARGYSPDTQAWRTALTQEAWTPPAGVSQAQLEALLAASASALPSIPTPIDPVPVRTEIPRATAKRRRYRIRPRPWVYNVLDWIKQRRPFGDRSL</sequence>
<dbReference type="SUPFAM" id="SSF52540">
    <property type="entry name" value="P-loop containing nucleoside triphosphate hydrolases"/>
    <property type="match status" value="1"/>
</dbReference>
<accession>A0A0N9ZKI2</accession>
<dbReference type="OrthoDB" id="7540582at2"/>
<evidence type="ECO:0000259" key="1">
    <source>
        <dbReference type="Pfam" id="PF00535"/>
    </source>
</evidence>
<feature type="domain" description="Glycosyltransferase 2-like" evidence="1">
    <location>
        <begin position="15"/>
        <end position="158"/>
    </location>
</feature>
<dbReference type="STRING" id="1397108.IMCC12053_2260"/>
<proteinExistence type="predicted"/>
<dbReference type="Proteomes" id="UP000064920">
    <property type="component" value="Chromosome"/>
</dbReference>
<gene>
    <name evidence="2" type="ORF">IMCC12053_2260</name>
</gene>
<dbReference type="InterPro" id="IPR001173">
    <property type="entry name" value="Glyco_trans_2-like"/>
</dbReference>
<organism evidence="2 3">
    <name type="scientific">Celeribacter marinus</name>
    <dbReference type="NCBI Taxonomy" id="1397108"/>
    <lineage>
        <taxon>Bacteria</taxon>
        <taxon>Pseudomonadati</taxon>
        <taxon>Pseudomonadota</taxon>
        <taxon>Alphaproteobacteria</taxon>
        <taxon>Rhodobacterales</taxon>
        <taxon>Roseobacteraceae</taxon>
        <taxon>Celeribacter</taxon>
    </lineage>
</organism>
<dbReference type="PANTHER" id="PTHR22916:SF3">
    <property type="entry name" value="UDP-GLCNAC:BETAGAL BETA-1,3-N-ACETYLGLUCOSAMINYLTRANSFERASE-LIKE PROTEIN 1"/>
    <property type="match status" value="1"/>
</dbReference>
<dbReference type="AlphaFoldDB" id="A0A0N9ZKI2"/>
<protein>
    <submittedName>
        <fullName evidence="2">Putative glycosyl transferase</fullName>
    </submittedName>
</protein>
<dbReference type="PATRIC" id="fig|1397108.4.peg.2311"/>
<evidence type="ECO:0000313" key="2">
    <source>
        <dbReference type="EMBL" id="ALI56207.1"/>
    </source>
</evidence>
<name>A0A0N9ZKI2_9RHOB</name>
<dbReference type="InterPro" id="IPR027417">
    <property type="entry name" value="P-loop_NTPase"/>
</dbReference>
<dbReference type="Gene3D" id="3.90.550.10">
    <property type="entry name" value="Spore Coat Polysaccharide Biosynthesis Protein SpsA, Chain A"/>
    <property type="match status" value="1"/>
</dbReference>
<reference evidence="2 3" key="1">
    <citation type="submission" date="2015-05" db="EMBL/GenBank/DDBJ databases">
        <authorList>
            <person name="Wang D.B."/>
            <person name="Wang M."/>
        </authorList>
    </citation>
    <scope>NUCLEOTIDE SEQUENCE [LARGE SCALE GENOMIC DNA]</scope>
    <source>
        <strain evidence="2 3">IMCC 12053</strain>
    </source>
</reference>
<dbReference type="KEGG" id="cmar:IMCC12053_2260"/>
<evidence type="ECO:0000313" key="3">
    <source>
        <dbReference type="Proteomes" id="UP000064920"/>
    </source>
</evidence>
<keyword evidence="2" id="KW-0808">Transferase</keyword>
<dbReference type="PANTHER" id="PTHR22916">
    <property type="entry name" value="GLYCOSYLTRANSFERASE"/>
    <property type="match status" value="1"/>
</dbReference>
<dbReference type="CDD" id="cd00761">
    <property type="entry name" value="Glyco_tranf_GTA_type"/>
    <property type="match status" value="1"/>
</dbReference>
<dbReference type="RefSeq" id="WP_062219029.1">
    <property type="nucleotide sequence ID" value="NZ_CP012023.1"/>
</dbReference>
<dbReference type="Pfam" id="PF00535">
    <property type="entry name" value="Glycos_transf_2"/>
    <property type="match status" value="1"/>
</dbReference>
<dbReference type="EMBL" id="CP012023">
    <property type="protein sequence ID" value="ALI56207.1"/>
    <property type="molecule type" value="Genomic_DNA"/>
</dbReference>